<dbReference type="InterPro" id="IPR041492">
    <property type="entry name" value="HAD_2"/>
</dbReference>
<comment type="caution">
    <text evidence="2">The sequence shown here is derived from an EMBL/GenBank/DDBJ whole genome shotgun (WGS) entry which is preliminary data.</text>
</comment>
<name>A0A255GKU3_9ACTN</name>
<dbReference type="PANTHER" id="PTHR43434">
    <property type="entry name" value="PHOSPHOGLYCOLATE PHOSPHATASE"/>
    <property type="match status" value="1"/>
</dbReference>
<protein>
    <submittedName>
        <fullName evidence="2">Haloacid dehalogenase</fullName>
    </submittedName>
</protein>
<dbReference type="SFLD" id="SFLDS00003">
    <property type="entry name" value="Haloacid_Dehalogenase"/>
    <property type="match status" value="1"/>
</dbReference>
<dbReference type="SUPFAM" id="SSF56784">
    <property type="entry name" value="HAD-like"/>
    <property type="match status" value="1"/>
</dbReference>
<organism evidence="2 3">
    <name type="scientific">Enemella evansiae</name>
    <dbReference type="NCBI Taxonomy" id="2016499"/>
    <lineage>
        <taxon>Bacteria</taxon>
        <taxon>Bacillati</taxon>
        <taxon>Actinomycetota</taxon>
        <taxon>Actinomycetes</taxon>
        <taxon>Propionibacteriales</taxon>
        <taxon>Propionibacteriaceae</taxon>
        <taxon>Enemella</taxon>
    </lineage>
</organism>
<dbReference type="InterPro" id="IPR023198">
    <property type="entry name" value="PGP-like_dom2"/>
</dbReference>
<dbReference type="InterPro" id="IPR023214">
    <property type="entry name" value="HAD_sf"/>
</dbReference>
<evidence type="ECO:0000256" key="1">
    <source>
        <dbReference type="SAM" id="MobiDB-lite"/>
    </source>
</evidence>
<dbReference type="EMBL" id="NMVO01000013">
    <property type="protein sequence ID" value="OYO13604.1"/>
    <property type="molecule type" value="Genomic_DNA"/>
</dbReference>
<dbReference type="Gene3D" id="3.40.50.1000">
    <property type="entry name" value="HAD superfamily/HAD-like"/>
    <property type="match status" value="1"/>
</dbReference>
<dbReference type="SFLD" id="SFLDG01129">
    <property type="entry name" value="C1.5:_HAD__Beta-PGM__Phosphata"/>
    <property type="match status" value="1"/>
</dbReference>
<dbReference type="Proteomes" id="UP000215896">
    <property type="component" value="Unassembled WGS sequence"/>
</dbReference>
<gene>
    <name evidence="2" type="ORF">CGZ94_11620</name>
</gene>
<proteinExistence type="predicted"/>
<dbReference type="Pfam" id="PF13419">
    <property type="entry name" value="HAD_2"/>
    <property type="match status" value="1"/>
</dbReference>
<evidence type="ECO:0000313" key="3">
    <source>
        <dbReference type="Proteomes" id="UP000215896"/>
    </source>
</evidence>
<dbReference type="InterPro" id="IPR036412">
    <property type="entry name" value="HAD-like_sf"/>
</dbReference>
<dbReference type="GO" id="GO:0004713">
    <property type="term" value="F:protein tyrosine kinase activity"/>
    <property type="evidence" value="ECO:0007669"/>
    <property type="project" value="TreeGrafter"/>
</dbReference>
<feature type="region of interest" description="Disordered" evidence="1">
    <location>
        <begin position="1"/>
        <end position="30"/>
    </location>
</feature>
<accession>A0A255GKU3</accession>
<evidence type="ECO:0000313" key="2">
    <source>
        <dbReference type="EMBL" id="OYO13604.1"/>
    </source>
</evidence>
<keyword evidence="3" id="KW-1185">Reference proteome</keyword>
<dbReference type="InterPro" id="IPR050155">
    <property type="entry name" value="HAD-like_hydrolase_sf"/>
</dbReference>
<dbReference type="GO" id="GO:0005829">
    <property type="term" value="C:cytosol"/>
    <property type="evidence" value="ECO:0007669"/>
    <property type="project" value="TreeGrafter"/>
</dbReference>
<dbReference type="Gene3D" id="1.10.150.240">
    <property type="entry name" value="Putative phosphatase, domain 2"/>
    <property type="match status" value="1"/>
</dbReference>
<sequence>MSAVAGRRPGADRAGPRRPGQRSRGGRGDRVSEGYDAVLFDLDGTLIDSAPIICRAMAETLANYGYPRTEESLRPYVGPPLWFTFAEVTGESPEVIDAIVRDYRARYAELMPATPVFEPVVGLVRRLHRRGVPLALATSKQRTAAERLLELHGMTDLFTAVQGAGDDAASAAKSTVIARALADLRAADVAARHPVLVGDRSHDVEGAAVHRMPTILVGWGYGSPAERVGVSVAEDVAELEELLSGR</sequence>
<reference evidence="2 3" key="1">
    <citation type="submission" date="2017-07" db="EMBL/GenBank/DDBJ databases">
        <title>Draft whole genome sequences of clinical Proprionibacteriaceae strains.</title>
        <authorList>
            <person name="Bernier A.-M."/>
            <person name="Bernard K."/>
            <person name="Domingo M.-C."/>
        </authorList>
    </citation>
    <scope>NUCLEOTIDE SEQUENCE [LARGE SCALE GENOMIC DNA]</scope>
    <source>
        <strain evidence="2 3">NML 030167</strain>
    </source>
</reference>
<dbReference type="PANTHER" id="PTHR43434:SF20">
    <property type="entry name" value="5'-NUCLEOTIDASE"/>
    <property type="match status" value="1"/>
</dbReference>
<dbReference type="OrthoDB" id="9797743at2"/>
<dbReference type="AlphaFoldDB" id="A0A255GKU3"/>